<proteinExistence type="predicted"/>
<sequence length="270" mass="28047">MSVLNELTAALSSGAIDVVDLTTPLSGDTPILNLPQPLANTVGLSLTPVSNFDDAGPAWAWNDVTVGEHAGTHLDAPVHWITGKDGKTVDQIEPYRLVGPAVVIDKTAEAAQDADFLLEPEHFEQWQQEHGPFPENCWVIFRTGWSARGGNASDFMNADDAGPHTPGVSAAGAKWLAGNASISGFGVETVGIDAGQAATLDPMFPVHSFLLGADKYGVTSLRNVDRLPVTGATLVVAPLPIVGGTGSPSRVYALVDSSAKTESTASEPGA</sequence>
<dbReference type="Pfam" id="PF04199">
    <property type="entry name" value="Cyclase"/>
    <property type="match status" value="1"/>
</dbReference>
<dbReference type="PANTHER" id="PTHR31118">
    <property type="entry name" value="CYCLASE-LIKE PROTEIN 2"/>
    <property type="match status" value="1"/>
</dbReference>
<evidence type="ECO:0000313" key="1">
    <source>
        <dbReference type="EMBL" id="MBU8865954.1"/>
    </source>
</evidence>
<name>A0ABS6I6A1_9MICC</name>
<organism evidence="1 2">
    <name type="scientific">Paenarthrobacter aromaticivorans</name>
    <dbReference type="NCBI Taxonomy" id="2849150"/>
    <lineage>
        <taxon>Bacteria</taxon>
        <taxon>Bacillati</taxon>
        <taxon>Actinomycetota</taxon>
        <taxon>Actinomycetes</taxon>
        <taxon>Micrococcales</taxon>
        <taxon>Micrococcaceae</taxon>
        <taxon>Paenarthrobacter</taxon>
    </lineage>
</organism>
<dbReference type="EMBL" id="JAHOPC010000002">
    <property type="protein sequence ID" value="MBU8865954.1"/>
    <property type="molecule type" value="Genomic_DNA"/>
</dbReference>
<dbReference type="RefSeq" id="WP_216923777.1">
    <property type="nucleotide sequence ID" value="NZ_JAHOPC010000002.1"/>
</dbReference>
<keyword evidence="2" id="KW-1185">Reference proteome</keyword>
<dbReference type="Proteomes" id="UP000824166">
    <property type="component" value="Unassembled WGS sequence"/>
</dbReference>
<reference evidence="1 2" key="1">
    <citation type="submission" date="2021-06" db="EMBL/GenBank/DDBJ databases">
        <authorList>
            <person name="Jeong J.W."/>
        </authorList>
    </citation>
    <scope>NUCLEOTIDE SEQUENCE [LARGE SCALE GENOMIC DNA]</scope>
    <source>
        <strain evidence="1 2">MMS21-TAE1-1</strain>
    </source>
</reference>
<dbReference type="PANTHER" id="PTHR31118:SF12">
    <property type="entry name" value="CYCLASE-LIKE PROTEIN 2"/>
    <property type="match status" value="1"/>
</dbReference>
<protein>
    <submittedName>
        <fullName evidence="1">Cyclase family protein</fullName>
    </submittedName>
</protein>
<comment type="caution">
    <text evidence="1">The sequence shown here is derived from an EMBL/GenBank/DDBJ whole genome shotgun (WGS) entry which is preliminary data.</text>
</comment>
<accession>A0ABS6I6A1</accession>
<dbReference type="InterPro" id="IPR007325">
    <property type="entry name" value="KFase/CYL"/>
</dbReference>
<gene>
    <name evidence="1" type="ORF">KSW38_06585</name>
</gene>
<evidence type="ECO:0000313" key="2">
    <source>
        <dbReference type="Proteomes" id="UP000824166"/>
    </source>
</evidence>